<evidence type="ECO:0000313" key="3">
    <source>
        <dbReference type="Proteomes" id="UP000765509"/>
    </source>
</evidence>
<dbReference type="EMBL" id="AVOT02003691">
    <property type="protein sequence ID" value="MBW0474300.1"/>
    <property type="molecule type" value="Genomic_DNA"/>
</dbReference>
<dbReference type="OrthoDB" id="2497232at2759"/>
<protein>
    <submittedName>
        <fullName evidence="2">Uncharacterized protein</fullName>
    </submittedName>
</protein>
<evidence type="ECO:0000256" key="1">
    <source>
        <dbReference type="SAM" id="MobiDB-lite"/>
    </source>
</evidence>
<feature type="region of interest" description="Disordered" evidence="1">
    <location>
        <begin position="108"/>
        <end position="143"/>
    </location>
</feature>
<keyword evidence="3" id="KW-1185">Reference proteome</keyword>
<dbReference type="AlphaFoldDB" id="A0A9Q3C132"/>
<reference evidence="2" key="1">
    <citation type="submission" date="2021-03" db="EMBL/GenBank/DDBJ databases">
        <title>Draft genome sequence of rust myrtle Austropuccinia psidii MF-1, a brazilian biotype.</title>
        <authorList>
            <person name="Quecine M.C."/>
            <person name="Pachon D.M.R."/>
            <person name="Bonatelli M.L."/>
            <person name="Correr F.H."/>
            <person name="Franceschini L.M."/>
            <person name="Leite T.F."/>
            <person name="Margarido G.R.A."/>
            <person name="Almeida C.A."/>
            <person name="Ferrarezi J.A."/>
            <person name="Labate C.A."/>
        </authorList>
    </citation>
    <scope>NUCLEOTIDE SEQUENCE</scope>
    <source>
        <strain evidence="2">MF-1</strain>
    </source>
</reference>
<organism evidence="2 3">
    <name type="scientific">Austropuccinia psidii MF-1</name>
    <dbReference type="NCBI Taxonomy" id="1389203"/>
    <lineage>
        <taxon>Eukaryota</taxon>
        <taxon>Fungi</taxon>
        <taxon>Dikarya</taxon>
        <taxon>Basidiomycota</taxon>
        <taxon>Pucciniomycotina</taxon>
        <taxon>Pucciniomycetes</taxon>
        <taxon>Pucciniales</taxon>
        <taxon>Sphaerophragmiaceae</taxon>
        <taxon>Austropuccinia</taxon>
    </lineage>
</organism>
<sequence>MEYDRHEERFLLKNYQSNWMTRWCNGFGHIPHLYPPGLGTHGYVPIAKFLQLVVPKYKDHLYRDTGGQCTKRALVAKMTEKDSRNNVSLRGTQAFAIHEINTTLSLTRARPNSMPTPPPHKGGERRECLPGEILCGGDPQGGG</sequence>
<gene>
    <name evidence="2" type="ORF">O181_014015</name>
</gene>
<comment type="caution">
    <text evidence="2">The sequence shown here is derived from an EMBL/GenBank/DDBJ whole genome shotgun (WGS) entry which is preliminary data.</text>
</comment>
<name>A0A9Q3C132_9BASI</name>
<dbReference type="Proteomes" id="UP000765509">
    <property type="component" value="Unassembled WGS sequence"/>
</dbReference>
<proteinExistence type="predicted"/>
<evidence type="ECO:0000313" key="2">
    <source>
        <dbReference type="EMBL" id="MBW0474300.1"/>
    </source>
</evidence>
<accession>A0A9Q3C132</accession>